<evidence type="ECO:0000256" key="1">
    <source>
        <dbReference type="SAM" id="MobiDB-lite"/>
    </source>
</evidence>
<dbReference type="AlphaFoldDB" id="A0AAJ7S228"/>
<sequence length="375" mass="39685">MVHPVAVAHPHLMEHHPVTMEHHPVPMVLRAAVEAVAEDRPALMAHPPTEVADHRATMEHRPAPMEHRQALTVHRAAAVAVVEDLPALTVPHPVVTDSVVESPRAMGLHRAAVVVAVDCPRLTEHQVSAVVAHPPVTEHLLVAATDTRDHLRLTVHLAPVVAASEVDILEVEVDTLEAVMADTLEAAVVDIPEVVVTPVAAVATPEVVAIPVAVVAIPAAAVAIPEAVVATPVEATEATLEEAEVATLEEAVAATLEEAEVVTLEVVAAATPVAEVAKATLATEVTNINRNKSSPRATTFDHVSSIINHHQANQKYSSTTQQPKHKKFIKDAKLLRINGTSAANRRGKNEAESEVTPANSKSFATHPGSALKVQE</sequence>
<reference evidence="3" key="1">
    <citation type="submission" date="2025-08" db="UniProtKB">
        <authorList>
            <consortium name="RefSeq"/>
        </authorList>
    </citation>
    <scope>IDENTIFICATION</scope>
    <source>
        <tissue evidence="3">Whole body</tissue>
    </source>
</reference>
<gene>
    <name evidence="3" type="primary">LOC108625604</name>
</gene>
<organism evidence="2 3">
    <name type="scientific">Ceratina calcarata</name>
    <dbReference type="NCBI Taxonomy" id="156304"/>
    <lineage>
        <taxon>Eukaryota</taxon>
        <taxon>Metazoa</taxon>
        <taxon>Ecdysozoa</taxon>
        <taxon>Arthropoda</taxon>
        <taxon>Hexapoda</taxon>
        <taxon>Insecta</taxon>
        <taxon>Pterygota</taxon>
        <taxon>Neoptera</taxon>
        <taxon>Endopterygota</taxon>
        <taxon>Hymenoptera</taxon>
        <taxon>Apocrita</taxon>
        <taxon>Aculeata</taxon>
        <taxon>Apoidea</taxon>
        <taxon>Anthophila</taxon>
        <taxon>Apidae</taxon>
        <taxon>Ceratina</taxon>
        <taxon>Zadontomerus</taxon>
    </lineage>
</organism>
<evidence type="ECO:0000313" key="3">
    <source>
        <dbReference type="RefSeq" id="XP_026669911.1"/>
    </source>
</evidence>
<dbReference type="Proteomes" id="UP000694925">
    <property type="component" value="Unplaced"/>
</dbReference>
<accession>A0AAJ7S228</accession>
<dbReference type="GeneID" id="108625604"/>
<evidence type="ECO:0000313" key="2">
    <source>
        <dbReference type="Proteomes" id="UP000694925"/>
    </source>
</evidence>
<protein>
    <submittedName>
        <fullName evidence="3">Uncharacterized protein LOC108625604 isoform X1</fullName>
    </submittedName>
</protein>
<dbReference type="RefSeq" id="XP_026669911.1">
    <property type="nucleotide sequence ID" value="XM_026814110.1"/>
</dbReference>
<feature type="region of interest" description="Disordered" evidence="1">
    <location>
        <begin position="340"/>
        <end position="375"/>
    </location>
</feature>
<proteinExistence type="predicted"/>
<keyword evidence="2" id="KW-1185">Reference proteome</keyword>
<name>A0AAJ7S228_9HYME</name>